<evidence type="ECO:0000259" key="2">
    <source>
        <dbReference type="SMART" id="SM00974"/>
    </source>
</evidence>
<dbReference type="EMBL" id="MU003779">
    <property type="protein sequence ID" value="KAF2722961.1"/>
    <property type="molecule type" value="Genomic_DNA"/>
</dbReference>
<dbReference type="InterPro" id="IPR018306">
    <property type="entry name" value="Phage_T5_Orf172_DNA-bd"/>
</dbReference>
<feature type="compositionally biased region" description="Pro residues" evidence="1">
    <location>
        <begin position="60"/>
        <end position="69"/>
    </location>
</feature>
<evidence type="ECO:0000313" key="4">
    <source>
        <dbReference type="Proteomes" id="UP000799441"/>
    </source>
</evidence>
<gene>
    <name evidence="3" type="ORF">K431DRAFT_283468</name>
</gene>
<feature type="region of interest" description="Disordered" evidence="1">
    <location>
        <begin position="1"/>
        <end position="91"/>
    </location>
</feature>
<dbReference type="InterPro" id="IPR053006">
    <property type="entry name" value="Meiosis_regulatory"/>
</dbReference>
<feature type="compositionally biased region" description="Polar residues" evidence="1">
    <location>
        <begin position="1"/>
        <end position="10"/>
    </location>
</feature>
<feature type="compositionally biased region" description="Basic and acidic residues" evidence="1">
    <location>
        <begin position="79"/>
        <end position="91"/>
    </location>
</feature>
<dbReference type="SMART" id="SM00974">
    <property type="entry name" value="T5orf172"/>
    <property type="match status" value="1"/>
</dbReference>
<sequence>MVLRFNSPTTPGDRVDGTIKATKGGVPASPPPSAPGTPTRTRRSTPKITKEDINCLKPIPTAPVTPPASPQVKPSTPIVKDKQPSASERRQKVASLRARLGLNSGQCGGLTLKGLPCKRQVRKEGNEKLNPQVESMVDLTQSSPELLAELEKLGALIHCNDHGNGLPKYSRMEQWMGEFPLGESKVKASLPPEIQIRFAIGWWNTQCIGTTSARAQCRVKIGGRKVQNCRLAIAEVVKSGADWEDCSFDEYMQYLQSNMQCHWHVRQTDVERTALWKGRILEILQKAAPKPTDSATQKSSDDAASDVEPRTPRSASRSSSKVADTPASSDSEVPAKSLSPSPASIRELAKTWQDLRDKSLFTIIESGRKSSESRAPCQQLKTVAQSRLVGDDAKRGYIYLYEVEGNPGFVKLGYTTRSVEVRQSEWEFDCNRKIKPLYSTNLSHVEGVQNARRVEALCHEELHEYSTQIYCENCMKLHVEWFEVPSETAIAVIQKWSRWMEGRPYKNGVLNDEWREKAASIEGFMEEVALSVVSDEDPS</sequence>
<dbReference type="PANTHER" id="PTHR28094:SF1">
    <property type="entry name" value="MEIOTICALLY UP-REGULATED GENE 113 PROTEIN"/>
    <property type="match status" value="1"/>
</dbReference>
<accession>A0A9P4QDI5</accession>
<proteinExistence type="predicted"/>
<dbReference type="OrthoDB" id="3511049at2759"/>
<protein>
    <submittedName>
        <fullName evidence="3">DUF1766-domain-containing protein</fullName>
    </submittedName>
</protein>
<dbReference type="Pfam" id="PF10544">
    <property type="entry name" value="T5orf172"/>
    <property type="match status" value="1"/>
</dbReference>
<dbReference type="AlphaFoldDB" id="A0A9P4QDI5"/>
<reference evidence="3" key="1">
    <citation type="journal article" date="2020" name="Stud. Mycol.">
        <title>101 Dothideomycetes genomes: a test case for predicting lifestyles and emergence of pathogens.</title>
        <authorList>
            <person name="Haridas S."/>
            <person name="Albert R."/>
            <person name="Binder M."/>
            <person name="Bloem J."/>
            <person name="Labutti K."/>
            <person name="Salamov A."/>
            <person name="Andreopoulos B."/>
            <person name="Baker S."/>
            <person name="Barry K."/>
            <person name="Bills G."/>
            <person name="Bluhm B."/>
            <person name="Cannon C."/>
            <person name="Castanera R."/>
            <person name="Culley D."/>
            <person name="Daum C."/>
            <person name="Ezra D."/>
            <person name="Gonzalez J."/>
            <person name="Henrissat B."/>
            <person name="Kuo A."/>
            <person name="Liang C."/>
            <person name="Lipzen A."/>
            <person name="Lutzoni F."/>
            <person name="Magnuson J."/>
            <person name="Mondo S."/>
            <person name="Nolan M."/>
            <person name="Ohm R."/>
            <person name="Pangilinan J."/>
            <person name="Park H.-J."/>
            <person name="Ramirez L."/>
            <person name="Alfaro M."/>
            <person name="Sun H."/>
            <person name="Tritt A."/>
            <person name="Yoshinaga Y."/>
            <person name="Zwiers L.-H."/>
            <person name="Turgeon B."/>
            <person name="Goodwin S."/>
            <person name="Spatafora J."/>
            <person name="Crous P."/>
            <person name="Grigoriev I."/>
        </authorList>
    </citation>
    <scope>NUCLEOTIDE SEQUENCE</scope>
    <source>
        <strain evidence="3">CBS 116435</strain>
    </source>
</reference>
<feature type="domain" description="Bacteriophage T5 Orf172 DNA-binding" evidence="2">
    <location>
        <begin position="404"/>
        <end position="496"/>
    </location>
</feature>
<name>A0A9P4QDI5_9PEZI</name>
<keyword evidence="4" id="KW-1185">Reference proteome</keyword>
<dbReference type="PANTHER" id="PTHR28094">
    <property type="entry name" value="MEIOTICALLY UP-REGULATED GENE 113 PROTEIN"/>
    <property type="match status" value="1"/>
</dbReference>
<dbReference type="Proteomes" id="UP000799441">
    <property type="component" value="Unassembled WGS sequence"/>
</dbReference>
<feature type="region of interest" description="Disordered" evidence="1">
    <location>
        <begin position="287"/>
        <end position="342"/>
    </location>
</feature>
<comment type="caution">
    <text evidence="3">The sequence shown here is derived from an EMBL/GenBank/DDBJ whole genome shotgun (WGS) entry which is preliminary data.</text>
</comment>
<evidence type="ECO:0000256" key="1">
    <source>
        <dbReference type="SAM" id="MobiDB-lite"/>
    </source>
</evidence>
<evidence type="ECO:0000313" key="3">
    <source>
        <dbReference type="EMBL" id="KAF2722961.1"/>
    </source>
</evidence>
<organism evidence="3 4">
    <name type="scientific">Polychaeton citri CBS 116435</name>
    <dbReference type="NCBI Taxonomy" id="1314669"/>
    <lineage>
        <taxon>Eukaryota</taxon>
        <taxon>Fungi</taxon>
        <taxon>Dikarya</taxon>
        <taxon>Ascomycota</taxon>
        <taxon>Pezizomycotina</taxon>
        <taxon>Dothideomycetes</taxon>
        <taxon>Dothideomycetidae</taxon>
        <taxon>Capnodiales</taxon>
        <taxon>Capnodiaceae</taxon>
        <taxon>Polychaeton</taxon>
    </lineage>
</organism>